<dbReference type="HOGENOM" id="CLU_2657639_0_0_1"/>
<dbReference type="EMBL" id="CAEY01000080">
    <property type="status" value="NOT_ANNOTATED_CDS"/>
    <property type="molecule type" value="Genomic_DNA"/>
</dbReference>
<organism evidence="1 2">
    <name type="scientific">Tetranychus urticae</name>
    <name type="common">Two-spotted spider mite</name>
    <dbReference type="NCBI Taxonomy" id="32264"/>
    <lineage>
        <taxon>Eukaryota</taxon>
        <taxon>Metazoa</taxon>
        <taxon>Ecdysozoa</taxon>
        <taxon>Arthropoda</taxon>
        <taxon>Chelicerata</taxon>
        <taxon>Arachnida</taxon>
        <taxon>Acari</taxon>
        <taxon>Acariformes</taxon>
        <taxon>Trombidiformes</taxon>
        <taxon>Prostigmata</taxon>
        <taxon>Eleutherengona</taxon>
        <taxon>Raphignathae</taxon>
        <taxon>Tetranychoidea</taxon>
        <taxon>Tetranychidae</taxon>
        <taxon>Tetranychus</taxon>
    </lineage>
</organism>
<accession>T1KHW6</accession>
<evidence type="ECO:0000313" key="2">
    <source>
        <dbReference type="Proteomes" id="UP000015104"/>
    </source>
</evidence>
<dbReference type="AlphaFoldDB" id="T1KHW6"/>
<protein>
    <submittedName>
        <fullName evidence="1">Uncharacterized protein</fullName>
    </submittedName>
</protein>
<proteinExistence type="predicted"/>
<name>T1KHW6_TETUR</name>
<dbReference type="Proteomes" id="UP000015104">
    <property type="component" value="Unassembled WGS sequence"/>
</dbReference>
<dbReference type="EnsemblMetazoa" id="tetur11g05860.1">
    <property type="protein sequence ID" value="tetur11g05860.1"/>
    <property type="gene ID" value="tetur11g05860"/>
</dbReference>
<evidence type="ECO:0000313" key="1">
    <source>
        <dbReference type="EnsemblMetazoa" id="tetur11g05860.1"/>
    </source>
</evidence>
<reference evidence="2" key="1">
    <citation type="submission" date="2011-08" db="EMBL/GenBank/DDBJ databases">
        <authorList>
            <person name="Rombauts S."/>
        </authorList>
    </citation>
    <scope>NUCLEOTIDE SEQUENCE</scope>
    <source>
        <strain evidence="2">London</strain>
    </source>
</reference>
<reference evidence="1" key="2">
    <citation type="submission" date="2015-06" db="UniProtKB">
        <authorList>
            <consortium name="EnsemblMetazoa"/>
        </authorList>
    </citation>
    <scope>IDENTIFICATION</scope>
</reference>
<sequence length="76" mass="8875">MRSKDIAVYFLTYPFENLVYYIIKPFQKSILKQSFFRFILPLAEKIAEFVKGGKGISNLSKKYKNCRTGRSLTISK</sequence>
<keyword evidence="2" id="KW-1185">Reference proteome</keyword>